<accession>A0ABU6S332</accession>
<organism evidence="2 3">
    <name type="scientific">Stylosanthes scabra</name>
    <dbReference type="NCBI Taxonomy" id="79078"/>
    <lineage>
        <taxon>Eukaryota</taxon>
        <taxon>Viridiplantae</taxon>
        <taxon>Streptophyta</taxon>
        <taxon>Embryophyta</taxon>
        <taxon>Tracheophyta</taxon>
        <taxon>Spermatophyta</taxon>
        <taxon>Magnoliopsida</taxon>
        <taxon>eudicotyledons</taxon>
        <taxon>Gunneridae</taxon>
        <taxon>Pentapetalae</taxon>
        <taxon>rosids</taxon>
        <taxon>fabids</taxon>
        <taxon>Fabales</taxon>
        <taxon>Fabaceae</taxon>
        <taxon>Papilionoideae</taxon>
        <taxon>50 kb inversion clade</taxon>
        <taxon>dalbergioids sensu lato</taxon>
        <taxon>Dalbergieae</taxon>
        <taxon>Pterocarpus clade</taxon>
        <taxon>Stylosanthes</taxon>
    </lineage>
</organism>
<name>A0ABU6S332_9FABA</name>
<gene>
    <name evidence="2" type="ORF">PIB30_003285</name>
</gene>
<keyword evidence="1" id="KW-0472">Membrane</keyword>
<comment type="caution">
    <text evidence="2">The sequence shown here is derived from an EMBL/GenBank/DDBJ whole genome shotgun (WGS) entry which is preliminary data.</text>
</comment>
<protein>
    <submittedName>
        <fullName evidence="2">Uncharacterized protein</fullName>
    </submittedName>
</protein>
<evidence type="ECO:0000313" key="2">
    <source>
        <dbReference type="EMBL" id="MED6130707.1"/>
    </source>
</evidence>
<reference evidence="2 3" key="1">
    <citation type="journal article" date="2023" name="Plants (Basel)">
        <title>Bridging the Gap: Combining Genomics and Transcriptomics Approaches to Understand Stylosanthes scabra, an Orphan Legume from the Brazilian Caatinga.</title>
        <authorList>
            <person name="Ferreira-Neto J.R.C."/>
            <person name="da Silva M.D."/>
            <person name="Binneck E."/>
            <person name="de Melo N.F."/>
            <person name="da Silva R.H."/>
            <person name="de Melo A.L.T.M."/>
            <person name="Pandolfi V."/>
            <person name="Bustamante F.O."/>
            <person name="Brasileiro-Vidal A.C."/>
            <person name="Benko-Iseppon A.M."/>
        </authorList>
    </citation>
    <scope>NUCLEOTIDE SEQUENCE [LARGE SCALE GENOMIC DNA]</scope>
    <source>
        <tissue evidence="2">Leaves</tissue>
    </source>
</reference>
<dbReference type="Proteomes" id="UP001341840">
    <property type="component" value="Unassembled WGS sequence"/>
</dbReference>
<keyword evidence="1" id="KW-1133">Transmembrane helix</keyword>
<sequence length="374" mass="41688">MVSRTSRDKVLEEAEIPKHMNVVPTNVYRNIILGDDEATSGLRTKKARGGMEQKKRLPCPRLYPRRRLLLPRLHQDGASLISASKSAGSKTSQLPLWQNKRQFASRCSPATSSCRNPVVELIIVLVARHLIEPHYRLVPQQSTQICYWRKTPVTQKTVVLAATTSIVAACYELYVNHPNPINTPPWPSRCDPAPPLPPPSAAANRTVNTMPPPPPDALSKVYFIVIVRDGNLTCPTHPNLSCPVPTSPALNGAGIWVWVWVLEYPSRPAPMTSLVIVVAILSIVYFTVCFLCLYALLRADHRTRARFDLTFPHGGTHGPHWGLRYGDNRYVLNVCLLTRVVLGIANKFSSEFSCVRDNKKEIVIAEPKQVMSAI</sequence>
<dbReference type="EMBL" id="JASCZI010060421">
    <property type="protein sequence ID" value="MED6130707.1"/>
    <property type="molecule type" value="Genomic_DNA"/>
</dbReference>
<feature type="transmembrane region" description="Helical" evidence="1">
    <location>
        <begin position="274"/>
        <end position="297"/>
    </location>
</feature>
<proteinExistence type="predicted"/>
<keyword evidence="1" id="KW-0812">Transmembrane</keyword>
<evidence type="ECO:0000313" key="3">
    <source>
        <dbReference type="Proteomes" id="UP001341840"/>
    </source>
</evidence>
<evidence type="ECO:0000256" key="1">
    <source>
        <dbReference type="SAM" id="Phobius"/>
    </source>
</evidence>
<keyword evidence="3" id="KW-1185">Reference proteome</keyword>